<dbReference type="RefSeq" id="WP_040289674.1">
    <property type="nucleotide sequence ID" value="NZ_BSRA01000004.1"/>
</dbReference>
<dbReference type="AlphaFoldDB" id="A0A1H2QRH1"/>
<reference evidence="5" key="1">
    <citation type="submission" date="2016-10" db="EMBL/GenBank/DDBJ databases">
        <authorList>
            <person name="Varghese N."/>
        </authorList>
    </citation>
    <scope>NUCLEOTIDE SEQUENCE [LARGE SCALE GENOMIC DNA]</scope>
    <source>
        <strain evidence="5">DSM 12489</strain>
    </source>
</reference>
<dbReference type="GO" id="GO:0016747">
    <property type="term" value="F:acyltransferase activity, transferring groups other than amino-acyl groups"/>
    <property type="evidence" value="ECO:0007669"/>
    <property type="project" value="InterPro"/>
</dbReference>
<dbReference type="EMBL" id="FNOJ01000002">
    <property type="protein sequence ID" value="SDW09741.1"/>
    <property type="molecule type" value="Genomic_DNA"/>
</dbReference>
<name>A0A1H2QRH1_9BACL</name>
<dbReference type="PANTHER" id="PTHR31435:SF10">
    <property type="entry name" value="BSR4717 PROTEIN"/>
    <property type="match status" value="1"/>
</dbReference>
<dbReference type="PROSITE" id="PS51186">
    <property type="entry name" value="GNAT"/>
    <property type="match status" value="1"/>
</dbReference>
<dbReference type="PROSITE" id="PS51729">
    <property type="entry name" value="GNAT_YJDJ"/>
    <property type="match status" value="1"/>
</dbReference>
<dbReference type="EMBL" id="BSRA01000004">
    <property type="protein sequence ID" value="GLV13326.1"/>
    <property type="molecule type" value="Genomic_DNA"/>
</dbReference>
<dbReference type="Pfam" id="PF14542">
    <property type="entry name" value="Acetyltransf_CG"/>
    <property type="match status" value="1"/>
</dbReference>
<dbReference type="InterPro" id="IPR031165">
    <property type="entry name" value="GNAT_YJDJ"/>
</dbReference>
<dbReference type="InterPro" id="IPR000182">
    <property type="entry name" value="GNAT_dom"/>
</dbReference>
<evidence type="ECO:0000259" key="2">
    <source>
        <dbReference type="PROSITE" id="PS51729"/>
    </source>
</evidence>
<dbReference type="CDD" id="cd04301">
    <property type="entry name" value="NAT_SF"/>
    <property type="match status" value="1"/>
</dbReference>
<dbReference type="STRING" id="89784.SAMN04489725_10219"/>
<protein>
    <submittedName>
        <fullName evidence="4">Uncharacterized protein</fullName>
    </submittedName>
</protein>
<accession>A0A1H2QRH1</accession>
<evidence type="ECO:0000259" key="1">
    <source>
        <dbReference type="PROSITE" id="PS51186"/>
    </source>
</evidence>
<keyword evidence="5" id="KW-1185">Reference proteome</keyword>
<feature type="domain" description="N-acetyltransferase" evidence="2">
    <location>
        <begin position="3"/>
        <end position="90"/>
    </location>
</feature>
<dbReference type="Proteomes" id="UP001157137">
    <property type="component" value="Unassembled WGS sequence"/>
</dbReference>
<reference evidence="4" key="2">
    <citation type="submission" date="2016-10" db="EMBL/GenBank/DDBJ databases">
        <authorList>
            <person name="de Groot N.N."/>
        </authorList>
    </citation>
    <scope>NUCLEOTIDE SEQUENCE [LARGE SCALE GENOMIC DNA]</scope>
    <source>
        <strain evidence="4">DSM 12489</strain>
    </source>
</reference>
<dbReference type="Gene3D" id="3.40.630.30">
    <property type="match status" value="1"/>
</dbReference>
<organism evidence="4 5">
    <name type="scientific">Alicyclobacillus hesperidum</name>
    <dbReference type="NCBI Taxonomy" id="89784"/>
    <lineage>
        <taxon>Bacteria</taxon>
        <taxon>Bacillati</taxon>
        <taxon>Bacillota</taxon>
        <taxon>Bacilli</taxon>
        <taxon>Bacillales</taxon>
        <taxon>Alicyclobacillaceae</taxon>
        <taxon>Alicyclobacillus</taxon>
    </lineage>
</organism>
<evidence type="ECO:0000313" key="4">
    <source>
        <dbReference type="EMBL" id="SDW09741.1"/>
    </source>
</evidence>
<dbReference type="Proteomes" id="UP000182589">
    <property type="component" value="Unassembled WGS sequence"/>
</dbReference>
<evidence type="ECO:0000313" key="3">
    <source>
        <dbReference type="EMBL" id="GLV13326.1"/>
    </source>
</evidence>
<gene>
    <name evidence="3" type="ORF">Heshes_10100</name>
    <name evidence="4" type="ORF">SAMN04489725_10219</name>
</gene>
<sequence>MELKRVEDGVHALREDGVRVGYVSCSPLGEHAWSIDHTVVSPDYQGQGVAAMLIRELVNMARDEGLKLQPVCSYAKVQFERHPEYVDVLLSS</sequence>
<reference evidence="3" key="3">
    <citation type="submission" date="2023-02" db="EMBL/GenBank/DDBJ databases">
        <title>Proposal of a novel subspecies: Alicyclobacillus hesperidum subspecies aegle.</title>
        <authorList>
            <person name="Goto K."/>
            <person name="Fujii T."/>
            <person name="Yasui K."/>
            <person name="Mochida K."/>
            <person name="Kato-Tanaka Y."/>
            <person name="Morohoshi S."/>
            <person name="An S.Y."/>
            <person name="Kasai H."/>
            <person name="Yokota A."/>
        </authorList>
    </citation>
    <scope>NUCLEOTIDE SEQUENCE</scope>
    <source>
        <strain evidence="3">DSM 12766</strain>
    </source>
</reference>
<dbReference type="SUPFAM" id="SSF55729">
    <property type="entry name" value="Acyl-CoA N-acyltransferases (Nat)"/>
    <property type="match status" value="1"/>
</dbReference>
<dbReference type="PANTHER" id="PTHR31435">
    <property type="entry name" value="PROTEIN NATD1"/>
    <property type="match status" value="1"/>
</dbReference>
<dbReference type="InterPro" id="IPR045057">
    <property type="entry name" value="Gcn5-rel_NAT"/>
</dbReference>
<dbReference type="InterPro" id="IPR016181">
    <property type="entry name" value="Acyl_CoA_acyltransferase"/>
</dbReference>
<evidence type="ECO:0000313" key="5">
    <source>
        <dbReference type="Proteomes" id="UP000182589"/>
    </source>
</evidence>
<proteinExistence type="predicted"/>
<feature type="domain" description="N-acetyltransferase" evidence="1">
    <location>
        <begin position="1"/>
        <end position="92"/>
    </location>
</feature>